<evidence type="ECO:0000256" key="2">
    <source>
        <dbReference type="ARBA" id="ARBA00009295"/>
    </source>
</evidence>
<dbReference type="PANTHER" id="PTHR19353:SF28">
    <property type="entry name" value="DELTA(8)-FATTY-ACID DESATURASE 2"/>
    <property type="match status" value="1"/>
</dbReference>
<dbReference type="PANTHER" id="PTHR19353">
    <property type="entry name" value="FATTY ACID DESATURASE 2"/>
    <property type="match status" value="1"/>
</dbReference>
<evidence type="ECO:0000256" key="4">
    <source>
        <dbReference type="SAM" id="Phobius"/>
    </source>
</evidence>
<keyword evidence="8" id="KW-1185">Reference proteome</keyword>
<dbReference type="InterPro" id="IPR036400">
    <property type="entry name" value="Cyt_B5-like_heme/steroid_sf"/>
</dbReference>
<feature type="transmembrane region" description="Helical" evidence="4">
    <location>
        <begin position="122"/>
        <end position="142"/>
    </location>
</feature>
<dbReference type="InterPro" id="IPR005804">
    <property type="entry name" value="FA_desaturase_dom"/>
</dbReference>
<dbReference type="EMBL" id="JAWPEI010000001">
    <property type="protein sequence ID" value="KAK4737092.1"/>
    <property type="molecule type" value="Genomic_DNA"/>
</dbReference>
<comment type="similarity">
    <text evidence="2">Belongs to the fatty acid desaturase type 1 family.</text>
</comment>
<evidence type="ECO:0000256" key="3">
    <source>
        <dbReference type="ARBA" id="ARBA00023002"/>
    </source>
</evidence>
<dbReference type="Gene3D" id="3.10.120.10">
    <property type="entry name" value="Cytochrome b5-like heme/steroid binding domain"/>
    <property type="match status" value="1"/>
</dbReference>
<comment type="subcellular location">
    <subcellularLocation>
        <location evidence="1">Membrane</location>
    </subcellularLocation>
</comment>
<evidence type="ECO:0000313" key="8">
    <source>
        <dbReference type="Proteomes" id="UP001311915"/>
    </source>
</evidence>
<evidence type="ECO:0000259" key="6">
    <source>
        <dbReference type="Pfam" id="PF00487"/>
    </source>
</evidence>
<dbReference type="AlphaFoldDB" id="A0AAV9MGC9"/>
<dbReference type="InterPro" id="IPR012171">
    <property type="entry name" value="Fatty_acid_desaturase"/>
</dbReference>
<dbReference type="GO" id="GO:0016717">
    <property type="term" value="F:oxidoreductase activity, acting on paired donors, with oxidation of a pair of donors resulting in the reduction of molecular oxygen to two molecules of water"/>
    <property type="evidence" value="ECO:0007669"/>
    <property type="project" value="UniProtKB-ARBA"/>
</dbReference>
<evidence type="ECO:0000259" key="5">
    <source>
        <dbReference type="Pfam" id="PF00173"/>
    </source>
</evidence>
<dbReference type="SUPFAM" id="SSF55856">
    <property type="entry name" value="Cytochrome b5-like heme/steroid binding domain"/>
    <property type="match status" value="1"/>
</dbReference>
<dbReference type="Pfam" id="PF00487">
    <property type="entry name" value="FA_desaturase"/>
    <property type="match status" value="1"/>
</dbReference>
<keyword evidence="4" id="KW-0472">Membrane</keyword>
<keyword evidence="4" id="KW-1133">Transmembrane helix</keyword>
<dbReference type="Proteomes" id="UP001311915">
    <property type="component" value="Unassembled WGS sequence"/>
</dbReference>
<accession>A0AAV9MGC9</accession>
<keyword evidence="3" id="KW-0560">Oxidoreductase</keyword>
<evidence type="ECO:0000256" key="1">
    <source>
        <dbReference type="ARBA" id="ARBA00004370"/>
    </source>
</evidence>
<gene>
    <name evidence="7" type="ORF">R3W88_000789</name>
</gene>
<feature type="domain" description="Cytochrome b5 heme-binding" evidence="5">
    <location>
        <begin position="42"/>
        <end position="86"/>
    </location>
</feature>
<sequence length="266" mass="31177">MTHSITHITHSPFTHYFKFFHITHSPLPIKFYKIVLYFPYPFNVTDWIIQHSGGDISLLNHNGQEATDAFIAFHPGTAWKHLDNLFTAGLFKKKGHGIMYLLCFIVFLLFLTFYAVLFSDNFLIRILFGVLLGLTWMQISYLGRDSGHYFIMTIKGFNKMIQIMLEKRLSGIRITWWKWTHNAHHVACNSLDYDPDLHHLPVFAVSSILFKSLNSTFYGRDYQHFTFYPIFCVSKVNCFVQPLLLLFSRRKVPDRLLNILGNEEQT</sequence>
<keyword evidence="4" id="KW-0812">Transmembrane</keyword>
<dbReference type="GO" id="GO:0006629">
    <property type="term" value="P:lipid metabolic process"/>
    <property type="evidence" value="ECO:0007669"/>
    <property type="project" value="InterPro"/>
</dbReference>
<name>A0AAV9MGC9_9SOLN</name>
<evidence type="ECO:0000313" key="7">
    <source>
        <dbReference type="EMBL" id="KAK4737092.1"/>
    </source>
</evidence>
<feature type="transmembrane region" description="Helical" evidence="4">
    <location>
        <begin position="98"/>
        <end position="116"/>
    </location>
</feature>
<proteinExistence type="inferred from homology"/>
<feature type="domain" description="Fatty acid desaturase" evidence="6">
    <location>
        <begin position="126"/>
        <end position="231"/>
    </location>
</feature>
<organism evidence="7 8">
    <name type="scientific">Solanum pinnatisectum</name>
    <name type="common">tansyleaf nightshade</name>
    <dbReference type="NCBI Taxonomy" id="50273"/>
    <lineage>
        <taxon>Eukaryota</taxon>
        <taxon>Viridiplantae</taxon>
        <taxon>Streptophyta</taxon>
        <taxon>Embryophyta</taxon>
        <taxon>Tracheophyta</taxon>
        <taxon>Spermatophyta</taxon>
        <taxon>Magnoliopsida</taxon>
        <taxon>eudicotyledons</taxon>
        <taxon>Gunneridae</taxon>
        <taxon>Pentapetalae</taxon>
        <taxon>asterids</taxon>
        <taxon>lamiids</taxon>
        <taxon>Solanales</taxon>
        <taxon>Solanaceae</taxon>
        <taxon>Solanoideae</taxon>
        <taxon>Solaneae</taxon>
        <taxon>Solanum</taxon>
    </lineage>
</organism>
<dbReference type="InterPro" id="IPR001199">
    <property type="entry name" value="Cyt_B5-like_heme/steroid-bd"/>
</dbReference>
<comment type="caution">
    <text evidence="7">The sequence shown here is derived from an EMBL/GenBank/DDBJ whole genome shotgun (WGS) entry which is preliminary data.</text>
</comment>
<dbReference type="Pfam" id="PF00173">
    <property type="entry name" value="Cyt-b5"/>
    <property type="match status" value="1"/>
</dbReference>
<protein>
    <recommendedName>
        <fullName evidence="9">Fatty acid desaturase domain-containing protein</fullName>
    </recommendedName>
</protein>
<reference evidence="7 8" key="1">
    <citation type="submission" date="2023-10" db="EMBL/GenBank/DDBJ databases">
        <title>Genome-Wide Identification Analysis in wild type Solanum Pinnatisectum Reveals Some Genes Defensing Phytophthora Infestans.</title>
        <authorList>
            <person name="Sun C."/>
        </authorList>
    </citation>
    <scope>NUCLEOTIDE SEQUENCE [LARGE SCALE GENOMIC DNA]</scope>
    <source>
        <strain evidence="7">LQN</strain>
        <tissue evidence="7">Leaf</tissue>
    </source>
</reference>
<dbReference type="GO" id="GO:0016020">
    <property type="term" value="C:membrane"/>
    <property type="evidence" value="ECO:0007669"/>
    <property type="project" value="UniProtKB-SubCell"/>
</dbReference>
<evidence type="ECO:0008006" key="9">
    <source>
        <dbReference type="Google" id="ProtNLM"/>
    </source>
</evidence>